<gene>
    <name evidence="1" type="ORF">EDB92DRAFT_377966</name>
</gene>
<name>A0AAD4QBV2_9AGAM</name>
<dbReference type="Proteomes" id="UP001201163">
    <property type="component" value="Unassembled WGS sequence"/>
</dbReference>
<evidence type="ECO:0000313" key="2">
    <source>
        <dbReference type="Proteomes" id="UP001201163"/>
    </source>
</evidence>
<proteinExistence type="predicted"/>
<accession>A0AAD4QBV2</accession>
<reference evidence="1" key="1">
    <citation type="submission" date="2022-01" db="EMBL/GenBank/DDBJ databases">
        <title>Comparative genomics reveals a dynamic genome evolution in the ectomycorrhizal milk-cap (Lactarius) mushrooms.</title>
        <authorList>
            <consortium name="DOE Joint Genome Institute"/>
            <person name="Lebreton A."/>
            <person name="Tang N."/>
            <person name="Kuo A."/>
            <person name="LaButti K."/>
            <person name="Drula E."/>
            <person name="Barry K."/>
            <person name="Clum A."/>
            <person name="Lipzen A."/>
            <person name="Mousain D."/>
            <person name="Ng V."/>
            <person name="Wang R."/>
            <person name="Wang X."/>
            <person name="Dai Y."/>
            <person name="Henrissat B."/>
            <person name="Grigoriev I.V."/>
            <person name="Guerin-Laguette A."/>
            <person name="Yu F."/>
            <person name="Martin F.M."/>
        </authorList>
    </citation>
    <scope>NUCLEOTIDE SEQUENCE</scope>
    <source>
        <strain evidence="1">QP</strain>
    </source>
</reference>
<sequence length="167" mass="19154">MSPTIAAPGSIRARRLGTRYLTRRQFKQSMNVHEHSKGHFLAAATTVVFPPSSSCKLRTDFSCSLLWCCCKQICRLCRSYGMLSLYHVHIPVVVYFIKKERSYCSRALLYDCLSTMPSTRHRIFTRCLSDALQVARHRSLLCACWLYFPRLPITLSYGAAPPHTIYI</sequence>
<evidence type="ECO:0000313" key="1">
    <source>
        <dbReference type="EMBL" id="KAH8993734.1"/>
    </source>
</evidence>
<dbReference type="EMBL" id="JAKELL010000017">
    <property type="protein sequence ID" value="KAH8993734.1"/>
    <property type="molecule type" value="Genomic_DNA"/>
</dbReference>
<dbReference type="AlphaFoldDB" id="A0AAD4QBV2"/>
<organism evidence="1 2">
    <name type="scientific">Lactarius akahatsu</name>
    <dbReference type="NCBI Taxonomy" id="416441"/>
    <lineage>
        <taxon>Eukaryota</taxon>
        <taxon>Fungi</taxon>
        <taxon>Dikarya</taxon>
        <taxon>Basidiomycota</taxon>
        <taxon>Agaricomycotina</taxon>
        <taxon>Agaricomycetes</taxon>
        <taxon>Russulales</taxon>
        <taxon>Russulaceae</taxon>
        <taxon>Lactarius</taxon>
    </lineage>
</organism>
<comment type="caution">
    <text evidence="1">The sequence shown here is derived from an EMBL/GenBank/DDBJ whole genome shotgun (WGS) entry which is preliminary data.</text>
</comment>
<keyword evidence="2" id="KW-1185">Reference proteome</keyword>
<protein>
    <submittedName>
        <fullName evidence="1">Uncharacterized protein</fullName>
    </submittedName>
</protein>